<protein>
    <recommendedName>
        <fullName evidence="5">Cyclin-dependent kinase inhibitor</fullName>
    </recommendedName>
</protein>
<dbReference type="InterPro" id="IPR003175">
    <property type="entry name" value="CDI_dom"/>
</dbReference>
<keyword evidence="9" id="KW-1185">Reference proteome</keyword>
<evidence type="ECO:0000256" key="1">
    <source>
        <dbReference type="ARBA" id="ARBA00004642"/>
    </source>
</evidence>
<reference evidence="8 9" key="1">
    <citation type="journal article" date="2014" name="PLoS ONE">
        <title>Global Analysis of Gene Expression Profiles in Physic Nut (Jatropha curcas L.) Seedlings Exposed to Salt Stress.</title>
        <authorList>
            <person name="Zhang L."/>
            <person name="Zhang C."/>
            <person name="Wu P."/>
            <person name="Chen Y."/>
            <person name="Li M."/>
            <person name="Jiang H."/>
            <person name="Wu G."/>
        </authorList>
    </citation>
    <scope>NUCLEOTIDE SEQUENCE [LARGE SCALE GENOMIC DNA]</scope>
    <source>
        <strain evidence="9">cv. GZQX0401</strain>
        <tissue evidence="8">Young leaves</tissue>
    </source>
</reference>
<organism evidence="8 9">
    <name type="scientific">Jatropha curcas</name>
    <name type="common">Barbados nut</name>
    <dbReference type="NCBI Taxonomy" id="180498"/>
    <lineage>
        <taxon>Eukaryota</taxon>
        <taxon>Viridiplantae</taxon>
        <taxon>Streptophyta</taxon>
        <taxon>Embryophyta</taxon>
        <taxon>Tracheophyta</taxon>
        <taxon>Spermatophyta</taxon>
        <taxon>Magnoliopsida</taxon>
        <taxon>eudicotyledons</taxon>
        <taxon>Gunneridae</taxon>
        <taxon>Pentapetalae</taxon>
        <taxon>rosids</taxon>
        <taxon>fabids</taxon>
        <taxon>Malpighiales</taxon>
        <taxon>Euphorbiaceae</taxon>
        <taxon>Crotonoideae</taxon>
        <taxon>Jatropheae</taxon>
        <taxon>Jatropha</taxon>
    </lineage>
</organism>
<keyword evidence="3 5" id="KW-0649">Protein kinase inhibitor</keyword>
<comment type="subcellular location">
    <subcellularLocation>
        <location evidence="1">Nucleus</location>
        <location evidence="1">Nucleoplasm</location>
    </subcellularLocation>
</comment>
<feature type="region of interest" description="Disordered" evidence="6">
    <location>
        <begin position="124"/>
        <end position="171"/>
    </location>
</feature>
<name>A0A067KI15_JATCU</name>
<evidence type="ECO:0000259" key="7">
    <source>
        <dbReference type="Pfam" id="PF02234"/>
    </source>
</evidence>
<proteinExistence type="inferred from homology"/>
<dbReference type="Pfam" id="PF02234">
    <property type="entry name" value="CDI"/>
    <property type="match status" value="1"/>
</dbReference>
<feature type="domain" description="Cyclin-dependent kinase inhibitor" evidence="7">
    <location>
        <begin position="163"/>
        <end position="208"/>
    </location>
</feature>
<dbReference type="STRING" id="180498.A0A067KI15"/>
<dbReference type="AlphaFoldDB" id="A0A067KI15"/>
<evidence type="ECO:0000256" key="5">
    <source>
        <dbReference type="PIRNR" id="PIRNR017811"/>
    </source>
</evidence>
<dbReference type="InterPro" id="IPR044898">
    <property type="entry name" value="CDI_dom_sf"/>
</dbReference>
<accession>A0A067KI15</accession>
<dbReference type="EMBL" id="KK914593">
    <property type="protein sequence ID" value="KDP31915.1"/>
    <property type="molecule type" value="Genomic_DNA"/>
</dbReference>
<dbReference type="InterPro" id="IPR044275">
    <property type="entry name" value="KRP"/>
</dbReference>
<dbReference type="Gene3D" id="4.10.365.10">
    <property type="entry name" value="p27"/>
    <property type="match status" value="1"/>
</dbReference>
<dbReference type="Proteomes" id="UP000027138">
    <property type="component" value="Unassembled WGS sequence"/>
</dbReference>
<evidence type="ECO:0000256" key="6">
    <source>
        <dbReference type="SAM" id="MobiDB-lite"/>
    </source>
</evidence>
<dbReference type="GO" id="GO:0005654">
    <property type="term" value="C:nucleoplasm"/>
    <property type="evidence" value="ECO:0007669"/>
    <property type="project" value="UniProtKB-SubCell"/>
</dbReference>
<dbReference type="GO" id="GO:0004861">
    <property type="term" value="F:cyclin-dependent protein serine/threonine kinase inhibitor activity"/>
    <property type="evidence" value="ECO:0007669"/>
    <property type="project" value="UniProtKB-UniRule"/>
</dbReference>
<dbReference type="PANTHER" id="PTHR46776">
    <property type="entry name" value="CYCLIN-DEPENDENT KINASE INHIBITOR 4-RELATED"/>
    <property type="match status" value="1"/>
</dbReference>
<evidence type="ECO:0000256" key="2">
    <source>
        <dbReference type="ARBA" id="ARBA00010274"/>
    </source>
</evidence>
<evidence type="ECO:0000313" key="9">
    <source>
        <dbReference type="Proteomes" id="UP000027138"/>
    </source>
</evidence>
<evidence type="ECO:0000256" key="4">
    <source>
        <dbReference type="ARBA" id="ARBA00023306"/>
    </source>
</evidence>
<evidence type="ECO:0000313" key="8">
    <source>
        <dbReference type="EMBL" id="KDP31915.1"/>
    </source>
</evidence>
<dbReference type="OrthoDB" id="6373236at2759"/>
<sequence length="210" mass="23523">MAQVGVRTRGRTLALAAAAAATGTARKRKVNNQELMVSTSYIELRSTTRRRLVITPENSVSVSPEVNSGHRTVIRNSCSSPCSDHASTSCCSSNGSSDQRIKNKFSDLEAESVEVETSVYYSCRERRETTPSSQLRPESSDELDSIARPSPEANTLRRSTAEKMPTESELDEFFTEAEKSIQKQFAEKYNYDIVKDEPLEGRYEWVRLKP</sequence>
<gene>
    <name evidence="8" type="ORF">JCGZ_12376</name>
</gene>
<comment type="similarity">
    <text evidence="2 5">Belongs to the CDI family. ICK/KRP subfamily.</text>
</comment>
<dbReference type="GO" id="GO:0051726">
    <property type="term" value="P:regulation of cell cycle"/>
    <property type="evidence" value="ECO:0007669"/>
    <property type="project" value="InterPro"/>
</dbReference>
<keyword evidence="4" id="KW-0131">Cell cycle</keyword>
<dbReference type="PIRSF" id="PIRSF017811">
    <property type="entry name" value="CDK_inhib_pln"/>
    <property type="match status" value="1"/>
</dbReference>
<evidence type="ECO:0000256" key="3">
    <source>
        <dbReference type="ARBA" id="ARBA00023013"/>
    </source>
</evidence>